<feature type="domain" description="C-type lectin" evidence="2">
    <location>
        <begin position="8"/>
        <end position="65"/>
    </location>
</feature>
<name>A0AAW0W8C3_CHEQU</name>
<sequence>GVMLGPSWLGLHRGQGQQEWLWLSGAKFNYTRWHDPASLPDDTSTSYCAVMEEDGDWSAVSCDDQDSAYVICDFTPGHNPFVLVGPVVVVCGVIILILGFEVCLRRKEFLEKNLEVITDVEEEPQVGGGIVNYGFGHSEIDRT</sequence>
<comment type="caution">
    <text evidence="3">The sequence shown here is derived from an EMBL/GenBank/DDBJ whole genome shotgun (WGS) entry which is preliminary data.</text>
</comment>
<keyword evidence="4" id="KW-1185">Reference proteome</keyword>
<proteinExistence type="predicted"/>
<evidence type="ECO:0000313" key="4">
    <source>
        <dbReference type="Proteomes" id="UP001445076"/>
    </source>
</evidence>
<dbReference type="Proteomes" id="UP001445076">
    <property type="component" value="Unassembled WGS sequence"/>
</dbReference>
<feature type="non-terminal residue" evidence="3">
    <location>
        <position position="143"/>
    </location>
</feature>
<keyword evidence="1" id="KW-1133">Transmembrane helix</keyword>
<keyword evidence="1" id="KW-0472">Membrane</keyword>
<dbReference type="Gene3D" id="3.10.100.10">
    <property type="entry name" value="Mannose-Binding Protein A, subunit A"/>
    <property type="match status" value="1"/>
</dbReference>
<dbReference type="InterPro" id="IPR016187">
    <property type="entry name" value="CTDL_fold"/>
</dbReference>
<dbReference type="EMBL" id="JARKIK010000081">
    <property type="protein sequence ID" value="KAK8725737.1"/>
    <property type="molecule type" value="Genomic_DNA"/>
</dbReference>
<dbReference type="AlphaFoldDB" id="A0AAW0W8C3"/>
<reference evidence="3 4" key="1">
    <citation type="journal article" date="2024" name="BMC Genomics">
        <title>Genome assembly of redclaw crayfish (Cherax quadricarinatus) provides insights into its immune adaptation and hypoxia tolerance.</title>
        <authorList>
            <person name="Liu Z."/>
            <person name="Zheng J."/>
            <person name="Li H."/>
            <person name="Fang K."/>
            <person name="Wang S."/>
            <person name="He J."/>
            <person name="Zhou D."/>
            <person name="Weng S."/>
            <person name="Chi M."/>
            <person name="Gu Z."/>
            <person name="He J."/>
            <person name="Li F."/>
            <person name="Wang M."/>
        </authorList>
    </citation>
    <scope>NUCLEOTIDE SEQUENCE [LARGE SCALE GENOMIC DNA]</scope>
    <source>
        <strain evidence="3">ZL_2023a</strain>
    </source>
</reference>
<organism evidence="3 4">
    <name type="scientific">Cherax quadricarinatus</name>
    <name type="common">Australian red claw crayfish</name>
    <dbReference type="NCBI Taxonomy" id="27406"/>
    <lineage>
        <taxon>Eukaryota</taxon>
        <taxon>Metazoa</taxon>
        <taxon>Ecdysozoa</taxon>
        <taxon>Arthropoda</taxon>
        <taxon>Crustacea</taxon>
        <taxon>Multicrustacea</taxon>
        <taxon>Malacostraca</taxon>
        <taxon>Eumalacostraca</taxon>
        <taxon>Eucarida</taxon>
        <taxon>Decapoda</taxon>
        <taxon>Pleocyemata</taxon>
        <taxon>Astacidea</taxon>
        <taxon>Parastacoidea</taxon>
        <taxon>Parastacidae</taxon>
        <taxon>Cherax</taxon>
    </lineage>
</organism>
<dbReference type="Pfam" id="PF00059">
    <property type="entry name" value="Lectin_C"/>
    <property type="match status" value="1"/>
</dbReference>
<protein>
    <recommendedName>
        <fullName evidence="2">C-type lectin domain-containing protein</fullName>
    </recommendedName>
</protein>
<gene>
    <name evidence="3" type="ORF">OTU49_010448</name>
</gene>
<evidence type="ECO:0000313" key="3">
    <source>
        <dbReference type="EMBL" id="KAK8725737.1"/>
    </source>
</evidence>
<accession>A0AAW0W8C3</accession>
<evidence type="ECO:0000256" key="1">
    <source>
        <dbReference type="SAM" id="Phobius"/>
    </source>
</evidence>
<keyword evidence="1" id="KW-0812">Transmembrane</keyword>
<feature type="transmembrane region" description="Helical" evidence="1">
    <location>
        <begin position="83"/>
        <end position="104"/>
    </location>
</feature>
<dbReference type="InterPro" id="IPR001304">
    <property type="entry name" value="C-type_lectin-like"/>
</dbReference>
<dbReference type="PROSITE" id="PS50041">
    <property type="entry name" value="C_TYPE_LECTIN_2"/>
    <property type="match status" value="1"/>
</dbReference>
<dbReference type="SUPFAM" id="SSF56436">
    <property type="entry name" value="C-type lectin-like"/>
    <property type="match status" value="1"/>
</dbReference>
<feature type="non-terminal residue" evidence="3">
    <location>
        <position position="1"/>
    </location>
</feature>
<evidence type="ECO:0000259" key="2">
    <source>
        <dbReference type="PROSITE" id="PS50041"/>
    </source>
</evidence>
<dbReference type="InterPro" id="IPR016186">
    <property type="entry name" value="C-type_lectin-like/link_sf"/>
</dbReference>